<dbReference type="Gene3D" id="2.60.120.10">
    <property type="entry name" value="Jelly Rolls"/>
    <property type="match status" value="2"/>
</dbReference>
<dbReference type="PANTHER" id="PTHR43212:SF3">
    <property type="entry name" value="QUERCETIN 2,3-DIOXYGENASE"/>
    <property type="match status" value="1"/>
</dbReference>
<reference evidence="5 6" key="1">
    <citation type="submission" date="2023-11" db="EMBL/GenBank/DDBJ databases">
        <title>Coraliomargarita sp. nov., isolated from marine algae.</title>
        <authorList>
            <person name="Lee J.K."/>
            <person name="Baek J.H."/>
            <person name="Kim J.M."/>
            <person name="Choi D.G."/>
            <person name="Jeon C.O."/>
        </authorList>
    </citation>
    <scope>NUCLEOTIDE SEQUENCE [LARGE SCALE GENOMIC DNA]</scope>
    <source>
        <strain evidence="5 6">J2-16</strain>
    </source>
</reference>
<feature type="domain" description="Quercetin 2,3-dioxygenase C-terminal cupin" evidence="4">
    <location>
        <begin position="148"/>
        <end position="236"/>
    </location>
</feature>
<dbReference type="InterPro" id="IPR003829">
    <property type="entry name" value="Pirin_N_dom"/>
</dbReference>
<protein>
    <submittedName>
        <fullName evidence="5">Pirin family protein</fullName>
    </submittedName>
</protein>
<evidence type="ECO:0000313" key="5">
    <source>
        <dbReference type="EMBL" id="WPJ97688.1"/>
    </source>
</evidence>
<evidence type="ECO:0000256" key="1">
    <source>
        <dbReference type="ARBA" id="ARBA00008416"/>
    </source>
</evidence>
<keyword evidence="6" id="KW-1185">Reference proteome</keyword>
<name>A0ABZ0RRG5_9BACT</name>
<dbReference type="Proteomes" id="UP001324993">
    <property type="component" value="Chromosome"/>
</dbReference>
<dbReference type="PANTHER" id="PTHR43212">
    <property type="entry name" value="QUERCETIN 2,3-DIOXYGENASE"/>
    <property type="match status" value="1"/>
</dbReference>
<evidence type="ECO:0000259" key="4">
    <source>
        <dbReference type="Pfam" id="PF17954"/>
    </source>
</evidence>
<dbReference type="InterPro" id="IPR011051">
    <property type="entry name" value="RmlC_Cupin_sf"/>
</dbReference>
<dbReference type="EMBL" id="CP138858">
    <property type="protein sequence ID" value="WPJ97688.1"/>
    <property type="molecule type" value="Genomic_DNA"/>
</dbReference>
<evidence type="ECO:0000313" key="6">
    <source>
        <dbReference type="Proteomes" id="UP001324993"/>
    </source>
</evidence>
<gene>
    <name evidence="5" type="ORF">SH580_08195</name>
</gene>
<proteinExistence type="inferred from homology"/>
<evidence type="ECO:0000256" key="2">
    <source>
        <dbReference type="RuleBase" id="RU003457"/>
    </source>
</evidence>
<dbReference type="InterPro" id="IPR014710">
    <property type="entry name" value="RmlC-like_jellyroll"/>
</dbReference>
<dbReference type="Pfam" id="PF02678">
    <property type="entry name" value="Pirin"/>
    <property type="match status" value="1"/>
</dbReference>
<comment type="similarity">
    <text evidence="1 2">Belongs to the pirin family.</text>
</comment>
<sequence length="239" mass="26628">MTLTKQLTRSEERMHSDFDWLNSRHSFSFGGHYDSERMGFGPLRVVNDDIIAPSGGFPSHPHRDMEIITLVLDGQLQHKDSLGNGRVIQTGDIQYMSAGSGVVHSEFNPSADQPVHIMQIWIQPSETGLEPRYADQPMLGAVDNEWKLILSPDGHEGSMAIRQDAELRTLRLSEGKSVSYVSDSERRGYWIFVLQGDVQVGGEQLSRGDSLALTDVADLDFVQQGTEVAQVMLFDLPID</sequence>
<evidence type="ECO:0000259" key="3">
    <source>
        <dbReference type="Pfam" id="PF02678"/>
    </source>
</evidence>
<dbReference type="InterPro" id="IPR041602">
    <property type="entry name" value="Quercetinase_C"/>
</dbReference>
<dbReference type="CDD" id="cd02910">
    <property type="entry name" value="cupin_Yhhw_N"/>
    <property type="match status" value="1"/>
</dbReference>
<dbReference type="SUPFAM" id="SSF51182">
    <property type="entry name" value="RmlC-like cupins"/>
    <property type="match status" value="1"/>
</dbReference>
<dbReference type="PIRSF" id="PIRSF006232">
    <property type="entry name" value="Pirin"/>
    <property type="match status" value="1"/>
</dbReference>
<organism evidence="5 6">
    <name type="scientific">Coraliomargarita algicola</name>
    <dbReference type="NCBI Taxonomy" id="3092156"/>
    <lineage>
        <taxon>Bacteria</taxon>
        <taxon>Pseudomonadati</taxon>
        <taxon>Verrucomicrobiota</taxon>
        <taxon>Opitutia</taxon>
        <taxon>Puniceicoccales</taxon>
        <taxon>Coraliomargaritaceae</taxon>
        <taxon>Coraliomargarita</taxon>
    </lineage>
</organism>
<dbReference type="RefSeq" id="WP_319834518.1">
    <property type="nucleotide sequence ID" value="NZ_CP138858.1"/>
</dbReference>
<dbReference type="InterPro" id="IPR012093">
    <property type="entry name" value="Pirin"/>
</dbReference>
<dbReference type="Pfam" id="PF17954">
    <property type="entry name" value="Pirin_C_2"/>
    <property type="match status" value="1"/>
</dbReference>
<accession>A0ABZ0RRG5</accession>
<feature type="domain" description="Pirin N-terminal" evidence="3">
    <location>
        <begin position="14"/>
        <end position="122"/>
    </location>
</feature>